<reference evidence="4" key="1">
    <citation type="submission" date="2020-05" db="EMBL/GenBank/DDBJ databases">
        <authorList>
            <person name="Chiriac C."/>
            <person name="Salcher M."/>
            <person name="Ghai R."/>
            <person name="Kavagutti S V."/>
        </authorList>
    </citation>
    <scope>NUCLEOTIDE SEQUENCE</scope>
</reference>
<evidence type="ECO:0000256" key="1">
    <source>
        <dbReference type="ARBA" id="ARBA00022676"/>
    </source>
</evidence>
<dbReference type="InterPro" id="IPR029057">
    <property type="entry name" value="PRTase-like"/>
</dbReference>
<dbReference type="InterPro" id="IPR000836">
    <property type="entry name" value="PRTase_dom"/>
</dbReference>
<proteinExistence type="predicted"/>
<organism evidence="4">
    <name type="scientific">uncultured Caudovirales phage</name>
    <dbReference type="NCBI Taxonomy" id="2100421"/>
    <lineage>
        <taxon>Viruses</taxon>
        <taxon>Duplodnaviria</taxon>
        <taxon>Heunggongvirae</taxon>
        <taxon>Uroviricota</taxon>
        <taxon>Caudoviricetes</taxon>
        <taxon>Peduoviridae</taxon>
        <taxon>Maltschvirus</taxon>
        <taxon>Maltschvirus maltsch</taxon>
    </lineage>
</organism>
<dbReference type="PANTHER" id="PTHR43363">
    <property type="entry name" value="HYPOXANTHINE PHOSPHORIBOSYLTRANSFERASE"/>
    <property type="match status" value="1"/>
</dbReference>
<name>A0A6J7WI98_9CAUD</name>
<dbReference type="Pfam" id="PF00156">
    <property type="entry name" value="Pribosyltran"/>
    <property type="match status" value="1"/>
</dbReference>
<dbReference type="PANTHER" id="PTHR43363:SF1">
    <property type="entry name" value="HYPOXANTHINE-GUANINE PHOSPHORIBOSYLTRANSFERASE"/>
    <property type="match status" value="1"/>
</dbReference>
<evidence type="ECO:0000313" key="4">
    <source>
        <dbReference type="EMBL" id="CAB5215203.1"/>
    </source>
</evidence>
<protein>
    <submittedName>
        <fullName evidence="4">COG2236 Predicted phosphoribosyltransferases</fullName>
    </submittedName>
</protein>
<dbReference type="CDD" id="cd06223">
    <property type="entry name" value="PRTases_typeI"/>
    <property type="match status" value="1"/>
</dbReference>
<keyword evidence="2 4" id="KW-0808">Transferase</keyword>
<sequence length="187" mass="21535">MSRKVFYKDATVKGWVHEIIRSMAADGWRPDYVVGLTRGGLIPANMISQYLDVPMECLKVSLRDDNQCESNTWMAEDAFGYIPEEELKDAGIGGDGAFDYSIRAKKILIVDDINDTGATLNWIRQDWQTSCLPSNSRWENVWGNNVRTAVLIHNEASEFKDPDYTGLNINKHEEPIWCVFPWEEWWN</sequence>
<evidence type="ECO:0000259" key="3">
    <source>
        <dbReference type="Pfam" id="PF00156"/>
    </source>
</evidence>
<dbReference type="Gene3D" id="3.40.50.2020">
    <property type="match status" value="1"/>
</dbReference>
<dbReference type="GO" id="GO:0016757">
    <property type="term" value="F:glycosyltransferase activity"/>
    <property type="evidence" value="ECO:0007669"/>
    <property type="project" value="UniProtKB-KW"/>
</dbReference>
<accession>A0A6J7WI98</accession>
<gene>
    <name evidence="4" type="ORF">UFOVP190_447</name>
</gene>
<keyword evidence="1 4" id="KW-0328">Glycosyltransferase</keyword>
<evidence type="ECO:0000256" key="2">
    <source>
        <dbReference type="ARBA" id="ARBA00022679"/>
    </source>
</evidence>
<feature type="domain" description="Phosphoribosyltransferase" evidence="3">
    <location>
        <begin position="12"/>
        <end position="170"/>
    </location>
</feature>
<dbReference type="SUPFAM" id="SSF53271">
    <property type="entry name" value="PRTase-like"/>
    <property type="match status" value="1"/>
</dbReference>
<dbReference type="EMBL" id="LR798243">
    <property type="protein sequence ID" value="CAB5215203.1"/>
    <property type="molecule type" value="Genomic_DNA"/>
</dbReference>